<keyword evidence="2" id="KW-0732">Signal</keyword>
<name>A0A4P7N445_PYROR</name>
<evidence type="ECO:0000256" key="1">
    <source>
        <dbReference type="ARBA" id="ARBA00009865"/>
    </source>
</evidence>
<evidence type="ECO:0000256" key="3">
    <source>
        <dbReference type="ARBA" id="ARBA00022801"/>
    </source>
</evidence>
<evidence type="ECO:0000256" key="2">
    <source>
        <dbReference type="ARBA" id="ARBA00022729"/>
    </source>
</evidence>
<reference evidence="6 7" key="1">
    <citation type="journal article" date="2019" name="Mol. Biol. Evol.">
        <title>Blast fungal genomes show frequent chromosomal changes, gene gains and losses, and effector gene turnover.</title>
        <authorList>
            <person name="Gomez Luciano L.B."/>
            <person name="Jason Tsai I."/>
            <person name="Chuma I."/>
            <person name="Tosa Y."/>
            <person name="Chen Y.H."/>
            <person name="Li J.Y."/>
            <person name="Li M.Y."/>
            <person name="Jade Lu M.Y."/>
            <person name="Nakayashiki H."/>
            <person name="Li W.H."/>
        </authorList>
    </citation>
    <scope>NUCLEOTIDE SEQUENCE [LARGE SCALE GENOMIC DNA]</scope>
    <source>
        <strain evidence="6">MZ5-1-6</strain>
    </source>
</reference>
<keyword evidence="4 5" id="KW-0326">Glycosidase</keyword>
<dbReference type="CDD" id="cd18820">
    <property type="entry name" value="GH43_LbAraf43-like"/>
    <property type="match status" value="1"/>
</dbReference>
<dbReference type="InterPro" id="IPR006710">
    <property type="entry name" value="Glyco_hydro_43"/>
</dbReference>
<dbReference type="Gene3D" id="2.115.10.20">
    <property type="entry name" value="Glycosyl hydrolase domain, family 43"/>
    <property type="match status" value="1"/>
</dbReference>
<dbReference type="InterPro" id="IPR023296">
    <property type="entry name" value="Glyco_hydro_beta-prop_sf"/>
</dbReference>
<proteinExistence type="inferred from homology"/>
<organism evidence="6 7">
    <name type="scientific">Pyricularia oryzae</name>
    <name type="common">Rice blast fungus</name>
    <name type="synonym">Magnaporthe oryzae</name>
    <dbReference type="NCBI Taxonomy" id="318829"/>
    <lineage>
        <taxon>Eukaryota</taxon>
        <taxon>Fungi</taxon>
        <taxon>Dikarya</taxon>
        <taxon>Ascomycota</taxon>
        <taxon>Pezizomycotina</taxon>
        <taxon>Sordariomycetes</taxon>
        <taxon>Sordariomycetidae</taxon>
        <taxon>Magnaporthales</taxon>
        <taxon>Pyriculariaceae</taxon>
        <taxon>Pyricularia</taxon>
    </lineage>
</organism>
<protein>
    <submittedName>
        <fullName evidence="6">Uncharacterized protein</fullName>
    </submittedName>
</protein>
<dbReference type="PANTHER" id="PTHR43817">
    <property type="entry name" value="GLYCOSYL HYDROLASE"/>
    <property type="match status" value="1"/>
</dbReference>
<dbReference type="EMBL" id="CP034205">
    <property type="protein sequence ID" value="QBZ55811.1"/>
    <property type="molecule type" value="Genomic_DNA"/>
</dbReference>
<dbReference type="PANTHER" id="PTHR43817:SF1">
    <property type="entry name" value="HYDROLASE, FAMILY 43, PUTATIVE (AFU_ORTHOLOGUE AFUA_3G01660)-RELATED"/>
    <property type="match status" value="1"/>
</dbReference>
<dbReference type="Pfam" id="PF04616">
    <property type="entry name" value="Glyco_hydro_43"/>
    <property type="match status" value="1"/>
</dbReference>
<dbReference type="GO" id="GO:0004553">
    <property type="term" value="F:hydrolase activity, hydrolyzing O-glycosyl compounds"/>
    <property type="evidence" value="ECO:0007669"/>
    <property type="project" value="InterPro"/>
</dbReference>
<gene>
    <name evidence="6" type="ORF">PoMZ_00713</name>
</gene>
<accession>A0A4P7N445</accession>
<evidence type="ECO:0000256" key="4">
    <source>
        <dbReference type="ARBA" id="ARBA00023295"/>
    </source>
</evidence>
<dbReference type="AlphaFoldDB" id="A0A4P7N445"/>
<comment type="similarity">
    <text evidence="1 5">Belongs to the glycosyl hydrolase 43 family.</text>
</comment>
<evidence type="ECO:0000313" key="7">
    <source>
        <dbReference type="Proteomes" id="UP000294847"/>
    </source>
</evidence>
<dbReference type="VEuPathDB" id="FungiDB:M_BR32_EuGene_00005831"/>
<dbReference type="Proteomes" id="UP000294847">
    <property type="component" value="Chromosome 2"/>
</dbReference>
<evidence type="ECO:0000313" key="6">
    <source>
        <dbReference type="EMBL" id="QBZ55811.1"/>
    </source>
</evidence>
<dbReference type="SUPFAM" id="SSF75005">
    <property type="entry name" value="Arabinanase/levansucrase/invertase"/>
    <property type="match status" value="1"/>
</dbReference>
<dbReference type="GO" id="GO:0005975">
    <property type="term" value="P:carbohydrate metabolic process"/>
    <property type="evidence" value="ECO:0007669"/>
    <property type="project" value="InterPro"/>
</dbReference>
<sequence>MSNRPICDVDTPDPWVVAANGRFYLTFTLDNRIEIWSSPTLEDFGSCARSTIWQPPPGSPWSANIWAPELHYLAGRWYVYTCGAPPGVGNPGHRTTVLRCAAGQNDPMAAADWEFLGPLRGMPDQWAIDATVFSPDRTAQSLYCCWSGWPPGDRSDTQQDLFLIRMRSPEEAMPETLVCISQATLPWERPDGGRRGVNEGPTWVDVAGVFRGIVYSAHGSWTSEYRLALLALVGPNPLDPAAWVKRPTPLLVSHRECPGPYGPGHASFLPNPLNYQSVYCIYHATAEYGQGWANRKARVLELGAACFGPHATEICCSGQGHRWGHPGTVAGRRKRDSCIVQ</sequence>
<evidence type="ECO:0000256" key="5">
    <source>
        <dbReference type="RuleBase" id="RU361187"/>
    </source>
</evidence>
<keyword evidence="3 5" id="KW-0378">Hydrolase</keyword>